<accession>A0A2P5CD04</accession>
<keyword evidence="4 9" id="KW-0805">Transcription regulation</keyword>
<sequence>MVFSSIPVYLDPPNWHQQQNHHHQLVNSIISTESPQLPPLPPPQLQPHVVGGGGGSVSGSGPGSIRPGSMADRARLAKIPQPEAALKCPRCESTNTKFCYFNNYSLTQPRHFCKTCRRYWTRGGALRNVPVGGGCRRNKKNKSNNSNNNSRSKSPAGNSADQNKQTAGGGGGGGGAGSSSSNSTGGGLINPSAEIIGHLQQVPQLSHNSSFLASLQNLTRFSSGSGNLGLNFSTADQIQAGQTDLEFQIGSEADQWRLQQFPLLGGHHHFDSPTGNLYPFQGSTNTTTADHHHHDHHQAAASGMDVGDDTTSNIILRTNMSSPGSRVSQFPHVKIEDRRGGGLNLLRPNMGISSEDNHNNYWGPSSTTSSTAWTAELSALNSSTSTTHHLL</sequence>
<dbReference type="EMBL" id="JXTB01000144">
    <property type="protein sequence ID" value="PON58946.1"/>
    <property type="molecule type" value="Genomic_DNA"/>
</dbReference>
<dbReference type="GO" id="GO:0008270">
    <property type="term" value="F:zinc ion binding"/>
    <property type="evidence" value="ECO:0007669"/>
    <property type="project" value="UniProtKB-KW"/>
</dbReference>
<dbReference type="PANTHER" id="PTHR31992:SF193">
    <property type="entry name" value="DOF ZINC FINGER PROTEIN DOF3.6"/>
    <property type="match status" value="1"/>
</dbReference>
<feature type="compositionally biased region" description="Gly residues" evidence="10">
    <location>
        <begin position="167"/>
        <end position="177"/>
    </location>
</feature>
<keyword evidence="13" id="KW-1185">Reference proteome</keyword>
<evidence type="ECO:0000259" key="11">
    <source>
        <dbReference type="PROSITE" id="PS50884"/>
    </source>
</evidence>
<comment type="caution">
    <text evidence="12">The sequence shown here is derived from an EMBL/GenBank/DDBJ whole genome shotgun (WGS) entry which is preliminary data.</text>
</comment>
<keyword evidence="1 9" id="KW-0479">Metal-binding</keyword>
<evidence type="ECO:0000256" key="3">
    <source>
        <dbReference type="ARBA" id="ARBA00022833"/>
    </source>
</evidence>
<organism evidence="12 13">
    <name type="scientific">Parasponia andersonii</name>
    <name type="common">Sponia andersonii</name>
    <dbReference type="NCBI Taxonomy" id="3476"/>
    <lineage>
        <taxon>Eukaryota</taxon>
        <taxon>Viridiplantae</taxon>
        <taxon>Streptophyta</taxon>
        <taxon>Embryophyta</taxon>
        <taxon>Tracheophyta</taxon>
        <taxon>Spermatophyta</taxon>
        <taxon>Magnoliopsida</taxon>
        <taxon>eudicotyledons</taxon>
        <taxon>Gunneridae</taxon>
        <taxon>Pentapetalae</taxon>
        <taxon>rosids</taxon>
        <taxon>fabids</taxon>
        <taxon>Rosales</taxon>
        <taxon>Cannabaceae</taxon>
        <taxon>Parasponia</taxon>
    </lineage>
</organism>
<dbReference type="Proteomes" id="UP000237105">
    <property type="component" value="Unassembled WGS sequence"/>
</dbReference>
<comment type="function">
    <text evidence="9">Transcription factor that binds specifically to a 5'-AA[AG]G-3' consensus core sequence.</text>
</comment>
<keyword evidence="5 8" id="KW-0238">DNA-binding</keyword>
<protein>
    <recommendedName>
        <fullName evidence="9">Dof zinc finger protein</fullName>
    </recommendedName>
</protein>
<evidence type="ECO:0000256" key="9">
    <source>
        <dbReference type="RuleBase" id="RU369094"/>
    </source>
</evidence>
<feature type="region of interest" description="Disordered" evidence="10">
    <location>
        <begin position="284"/>
        <end position="307"/>
    </location>
</feature>
<dbReference type="OrthoDB" id="1927254at2759"/>
<keyword evidence="3 9" id="KW-0862">Zinc</keyword>
<evidence type="ECO:0000256" key="5">
    <source>
        <dbReference type="ARBA" id="ARBA00023125"/>
    </source>
</evidence>
<evidence type="ECO:0000256" key="10">
    <source>
        <dbReference type="SAM" id="MobiDB-lite"/>
    </source>
</evidence>
<dbReference type="GO" id="GO:0005634">
    <property type="term" value="C:nucleus"/>
    <property type="evidence" value="ECO:0007669"/>
    <property type="project" value="UniProtKB-SubCell"/>
</dbReference>
<keyword evidence="6 9" id="KW-0804">Transcription</keyword>
<dbReference type="PROSITE" id="PS01361">
    <property type="entry name" value="ZF_DOF_1"/>
    <property type="match status" value="1"/>
</dbReference>
<evidence type="ECO:0000256" key="2">
    <source>
        <dbReference type="ARBA" id="ARBA00022771"/>
    </source>
</evidence>
<keyword evidence="7 8" id="KW-0539">Nucleus</keyword>
<dbReference type="AlphaFoldDB" id="A0A2P5CD04"/>
<dbReference type="PROSITE" id="PS50884">
    <property type="entry name" value="ZF_DOF_2"/>
    <property type="match status" value="1"/>
</dbReference>
<dbReference type="STRING" id="3476.A0A2P5CD04"/>
<comment type="subcellular location">
    <subcellularLocation>
        <location evidence="8 9">Nucleus</location>
    </subcellularLocation>
</comment>
<evidence type="ECO:0000256" key="6">
    <source>
        <dbReference type="ARBA" id="ARBA00023163"/>
    </source>
</evidence>
<evidence type="ECO:0000256" key="8">
    <source>
        <dbReference type="PROSITE-ProRule" id="PRU00071"/>
    </source>
</evidence>
<reference evidence="13" key="1">
    <citation type="submission" date="2016-06" db="EMBL/GenBank/DDBJ databases">
        <title>Parallel loss of symbiosis genes in relatives of nitrogen-fixing non-legume Parasponia.</title>
        <authorList>
            <person name="Van Velzen R."/>
            <person name="Holmer R."/>
            <person name="Bu F."/>
            <person name="Rutten L."/>
            <person name="Van Zeijl A."/>
            <person name="Liu W."/>
            <person name="Santuari L."/>
            <person name="Cao Q."/>
            <person name="Sharma T."/>
            <person name="Shen D."/>
            <person name="Roswanjaya Y."/>
            <person name="Wardhani T."/>
            <person name="Kalhor M.S."/>
            <person name="Jansen J."/>
            <person name="Van den Hoogen J."/>
            <person name="Gungor B."/>
            <person name="Hartog M."/>
            <person name="Hontelez J."/>
            <person name="Verver J."/>
            <person name="Yang W.-C."/>
            <person name="Schijlen E."/>
            <person name="Repin R."/>
            <person name="Schilthuizen M."/>
            <person name="Schranz E."/>
            <person name="Heidstra R."/>
            <person name="Miyata K."/>
            <person name="Fedorova E."/>
            <person name="Kohlen W."/>
            <person name="Bisseling T."/>
            <person name="Smit S."/>
            <person name="Geurts R."/>
        </authorList>
    </citation>
    <scope>NUCLEOTIDE SEQUENCE [LARGE SCALE GENOMIC DNA]</scope>
    <source>
        <strain evidence="13">cv. WU1-14</strain>
    </source>
</reference>
<gene>
    <name evidence="12" type="ORF">PanWU01x14_162610</name>
</gene>
<evidence type="ECO:0000256" key="7">
    <source>
        <dbReference type="ARBA" id="ARBA00023242"/>
    </source>
</evidence>
<feature type="compositionally biased region" description="Low complexity" evidence="10">
    <location>
        <begin position="143"/>
        <end position="154"/>
    </location>
</feature>
<dbReference type="InterPro" id="IPR003851">
    <property type="entry name" value="Znf_Dof"/>
</dbReference>
<dbReference type="PANTHER" id="PTHR31992">
    <property type="entry name" value="DOF ZINC FINGER PROTEIN DOF1.4-RELATED"/>
    <property type="match status" value="1"/>
</dbReference>
<evidence type="ECO:0000256" key="4">
    <source>
        <dbReference type="ARBA" id="ARBA00023015"/>
    </source>
</evidence>
<dbReference type="Pfam" id="PF02701">
    <property type="entry name" value="Zn_ribbon_Dof"/>
    <property type="match status" value="1"/>
</dbReference>
<evidence type="ECO:0000313" key="13">
    <source>
        <dbReference type="Proteomes" id="UP000237105"/>
    </source>
</evidence>
<dbReference type="GO" id="GO:0003700">
    <property type="term" value="F:DNA-binding transcription factor activity"/>
    <property type="evidence" value="ECO:0007669"/>
    <property type="project" value="UniProtKB-UniRule"/>
</dbReference>
<dbReference type="GO" id="GO:0003677">
    <property type="term" value="F:DNA binding"/>
    <property type="evidence" value="ECO:0007669"/>
    <property type="project" value="UniProtKB-UniRule"/>
</dbReference>
<dbReference type="InterPro" id="IPR045174">
    <property type="entry name" value="Dof"/>
</dbReference>
<evidence type="ECO:0000256" key="1">
    <source>
        <dbReference type="ARBA" id="ARBA00022723"/>
    </source>
</evidence>
<feature type="compositionally biased region" description="Polar residues" evidence="10">
    <location>
        <begin position="155"/>
        <end position="165"/>
    </location>
</feature>
<proteinExistence type="predicted"/>
<keyword evidence="2 8" id="KW-0863">Zinc-finger</keyword>
<feature type="region of interest" description="Disordered" evidence="10">
    <location>
        <begin position="127"/>
        <end position="189"/>
    </location>
</feature>
<evidence type="ECO:0000313" key="12">
    <source>
        <dbReference type="EMBL" id="PON58946.1"/>
    </source>
</evidence>
<feature type="domain" description="Dof-type" evidence="11">
    <location>
        <begin position="86"/>
        <end position="140"/>
    </location>
</feature>
<name>A0A2P5CD04_PARAD</name>